<evidence type="ECO:0000313" key="2">
    <source>
        <dbReference type="EMBL" id="BBM85555.1"/>
    </source>
</evidence>
<feature type="domain" description="MobA-like NTP transferase" evidence="1">
    <location>
        <begin position="9"/>
        <end position="161"/>
    </location>
</feature>
<keyword evidence="3" id="KW-1185">Reference proteome</keyword>
<name>A0A5S9IRW7_UABAM</name>
<dbReference type="OrthoDB" id="285216at2"/>
<dbReference type="InterPro" id="IPR029044">
    <property type="entry name" value="Nucleotide-diphossugar_trans"/>
</dbReference>
<evidence type="ECO:0000259" key="1">
    <source>
        <dbReference type="Pfam" id="PF12804"/>
    </source>
</evidence>
<dbReference type="InterPro" id="IPR025877">
    <property type="entry name" value="MobA-like_NTP_Trfase"/>
</dbReference>
<dbReference type="KEGG" id="uam:UABAM_03925"/>
<organism evidence="2 3">
    <name type="scientific">Uabimicrobium amorphum</name>
    <dbReference type="NCBI Taxonomy" id="2596890"/>
    <lineage>
        <taxon>Bacteria</taxon>
        <taxon>Pseudomonadati</taxon>
        <taxon>Planctomycetota</taxon>
        <taxon>Candidatus Uabimicrobiia</taxon>
        <taxon>Candidatus Uabimicrobiales</taxon>
        <taxon>Candidatus Uabimicrobiaceae</taxon>
        <taxon>Candidatus Uabimicrobium</taxon>
    </lineage>
</organism>
<gene>
    <name evidence="2" type="ORF">UABAM_03925</name>
</gene>
<protein>
    <recommendedName>
        <fullName evidence="1">MobA-like NTP transferase domain-containing protein</fullName>
    </recommendedName>
</protein>
<sequence>MVQANTTACIVLTAGLSTRMGKCKSTLMWDKNQTFLQKIYAEYTSFGCSQIITVVNKNFHKQHFSTGQIVVNPSPEKERFYSLKLGLQKVQQPFCFLQPIDQPFIEQNLLQKLCASMGNSDYIVPCFEKRGGHPILFGQKVIDRIANSPQDDENLREVLRAFTRKNLQVDCDHVLRNIDTPREYGRYFSWG</sequence>
<evidence type="ECO:0000313" key="3">
    <source>
        <dbReference type="Proteomes" id="UP000326354"/>
    </source>
</evidence>
<dbReference type="Pfam" id="PF12804">
    <property type="entry name" value="NTP_transf_3"/>
    <property type="match status" value="1"/>
</dbReference>
<dbReference type="EMBL" id="AP019860">
    <property type="protein sequence ID" value="BBM85555.1"/>
    <property type="molecule type" value="Genomic_DNA"/>
</dbReference>
<accession>A0A5S9IRW7</accession>
<dbReference type="GO" id="GO:0016779">
    <property type="term" value="F:nucleotidyltransferase activity"/>
    <property type="evidence" value="ECO:0007669"/>
    <property type="project" value="UniProtKB-ARBA"/>
</dbReference>
<dbReference type="AlphaFoldDB" id="A0A5S9IRW7"/>
<dbReference type="Proteomes" id="UP000326354">
    <property type="component" value="Chromosome"/>
</dbReference>
<dbReference type="PANTHER" id="PTHR43777">
    <property type="entry name" value="MOLYBDENUM COFACTOR CYTIDYLYLTRANSFERASE"/>
    <property type="match status" value="1"/>
</dbReference>
<reference evidence="2 3" key="1">
    <citation type="submission" date="2019-08" db="EMBL/GenBank/DDBJ databases">
        <title>Complete genome sequence of Candidatus Uab amorphum.</title>
        <authorList>
            <person name="Shiratori T."/>
            <person name="Suzuki S."/>
            <person name="Kakizawa Y."/>
            <person name="Ishida K."/>
        </authorList>
    </citation>
    <scope>NUCLEOTIDE SEQUENCE [LARGE SCALE GENOMIC DNA]</scope>
    <source>
        <strain evidence="2 3">SRT547</strain>
    </source>
</reference>
<dbReference type="PANTHER" id="PTHR43777:SF1">
    <property type="entry name" value="MOLYBDENUM COFACTOR CYTIDYLYLTRANSFERASE"/>
    <property type="match status" value="1"/>
</dbReference>
<dbReference type="SUPFAM" id="SSF53448">
    <property type="entry name" value="Nucleotide-diphospho-sugar transferases"/>
    <property type="match status" value="1"/>
</dbReference>
<proteinExistence type="predicted"/>
<dbReference type="Gene3D" id="3.90.550.10">
    <property type="entry name" value="Spore Coat Polysaccharide Biosynthesis Protein SpsA, Chain A"/>
    <property type="match status" value="1"/>
</dbReference>
<dbReference type="RefSeq" id="WP_151969651.1">
    <property type="nucleotide sequence ID" value="NZ_AP019860.1"/>
</dbReference>